<keyword evidence="6" id="KW-1185">Reference proteome</keyword>
<reference evidence="5 6" key="1">
    <citation type="submission" date="2016-04" db="EMBL/GenBank/DDBJ databases">
        <title>Draft genome of an Enterococcus thailandicus strain isolated from bovine feces.</title>
        <authorList>
            <person name="Beukers A.G."/>
            <person name="Zaheer R."/>
            <person name="Goji N."/>
            <person name="Cook S.R."/>
            <person name="Amoako K."/>
            <person name="Chaves A.V."/>
            <person name="Ward M.P."/>
            <person name="Mcallister T.A."/>
        </authorList>
    </citation>
    <scope>NUCLEOTIDE SEQUENCE [LARGE SCALE GENOMIC DNA]</scope>
    <source>
        <strain evidence="5 6">F0711D 46</strain>
    </source>
</reference>
<keyword evidence="4" id="KW-0645">Protease</keyword>
<accession>A0A179EVC0</accession>
<dbReference type="InterPro" id="IPR003675">
    <property type="entry name" value="Rce1/LyrA-like_dom"/>
</dbReference>
<feature type="transmembrane region" description="Helical" evidence="2">
    <location>
        <begin position="157"/>
        <end position="180"/>
    </location>
</feature>
<evidence type="ECO:0000259" key="3">
    <source>
        <dbReference type="Pfam" id="PF02517"/>
    </source>
</evidence>
<protein>
    <submittedName>
        <fullName evidence="4">CAAX protease family protein</fullName>
    </submittedName>
</protein>
<dbReference type="GO" id="GO:0080120">
    <property type="term" value="P:CAAX-box protein maturation"/>
    <property type="evidence" value="ECO:0007669"/>
    <property type="project" value="UniProtKB-ARBA"/>
</dbReference>
<dbReference type="Proteomes" id="UP000321361">
    <property type="component" value="Unassembled WGS sequence"/>
</dbReference>
<feature type="transmembrane region" description="Helical" evidence="2">
    <location>
        <begin position="104"/>
        <end position="123"/>
    </location>
</feature>
<dbReference type="Pfam" id="PF02517">
    <property type="entry name" value="Rce1-like"/>
    <property type="match status" value="1"/>
</dbReference>
<keyword evidence="2" id="KW-0812">Transmembrane</keyword>
<evidence type="ECO:0000313" key="7">
    <source>
        <dbReference type="Proteomes" id="UP000321361"/>
    </source>
</evidence>
<proteinExistence type="inferred from homology"/>
<keyword evidence="2" id="KW-1133">Transmembrane helix</keyword>
<dbReference type="EMBL" id="LWMN01000001">
    <property type="protein sequence ID" value="OAQ57164.1"/>
    <property type="molecule type" value="Genomic_DNA"/>
</dbReference>
<keyword evidence="2" id="KW-0472">Membrane</keyword>
<comment type="similarity">
    <text evidence="1">Belongs to the UPF0177 family.</text>
</comment>
<dbReference type="OrthoDB" id="2990933at2"/>
<evidence type="ECO:0000313" key="6">
    <source>
        <dbReference type="Proteomes" id="UP000078516"/>
    </source>
</evidence>
<evidence type="ECO:0000313" key="5">
    <source>
        <dbReference type="EMBL" id="OAQ57164.1"/>
    </source>
</evidence>
<dbReference type="AlphaFoldDB" id="A0A179EVC0"/>
<organism evidence="5 6">
    <name type="scientific">Enterococcus thailandicus</name>
    <dbReference type="NCBI Taxonomy" id="417368"/>
    <lineage>
        <taxon>Bacteria</taxon>
        <taxon>Bacillati</taxon>
        <taxon>Bacillota</taxon>
        <taxon>Bacilli</taxon>
        <taxon>Lactobacillales</taxon>
        <taxon>Enterococcaceae</taxon>
        <taxon>Enterococcus</taxon>
    </lineage>
</organism>
<name>A0A179EVC0_ENTTH</name>
<evidence type="ECO:0000256" key="2">
    <source>
        <dbReference type="SAM" id="Phobius"/>
    </source>
</evidence>
<gene>
    <name evidence="5" type="ORF">A6E74_01990</name>
    <name evidence="4" type="ORF">ETH01_20930</name>
</gene>
<dbReference type="GeneID" id="77487520"/>
<evidence type="ECO:0000256" key="1">
    <source>
        <dbReference type="ARBA" id="ARBA00009067"/>
    </source>
</evidence>
<keyword evidence="4" id="KW-0378">Hydrolase</keyword>
<feature type="transmembrane region" description="Helical" evidence="2">
    <location>
        <begin position="12"/>
        <end position="29"/>
    </location>
</feature>
<dbReference type="KEGG" id="eth:CK496_07690"/>
<feature type="domain" description="CAAX prenyl protease 2/Lysostaphin resistance protein A-like" evidence="3">
    <location>
        <begin position="101"/>
        <end position="199"/>
    </location>
</feature>
<feature type="transmembrane region" description="Helical" evidence="2">
    <location>
        <begin position="65"/>
        <end position="84"/>
    </location>
</feature>
<sequence>MDYLVNVKIKWQQLIIGSALLIMGFGLLSLFEWTWWALFFTSILAWVVVFGPASKEIFTFPRKFWVIPCAALFYLIFGGVISALTKSIGFDWTSNPATGNLMLLIFKLPFMLMGEELLGIGVLEVAHNKGFSLTISNLISALVFGLMHVFVYWDGSIISTVIHVLLLQGAARLIFNYVYIITGRSIWGSWCTHVLVDLVALSL</sequence>
<feature type="transmembrane region" description="Helical" evidence="2">
    <location>
        <begin position="130"/>
        <end position="151"/>
    </location>
</feature>
<evidence type="ECO:0000313" key="4">
    <source>
        <dbReference type="EMBL" id="GEK37806.1"/>
    </source>
</evidence>
<comment type="caution">
    <text evidence="5">The sequence shown here is derived from an EMBL/GenBank/DDBJ whole genome shotgun (WGS) entry which is preliminary data.</text>
</comment>
<dbReference type="RefSeq" id="WP_067481256.1">
    <property type="nucleotide sequence ID" value="NZ_BJUG01000012.1"/>
</dbReference>
<feature type="transmembrane region" description="Helical" evidence="2">
    <location>
        <begin position="35"/>
        <end position="53"/>
    </location>
</feature>
<dbReference type="PATRIC" id="fig|417368.6.peg.852"/>
<dbReference type="GO" id="GO:0004175">
    <property type="term" value="F:endopeptidase activity"/>
    <property type="evidence" value="ECO:0007669"/>
    <property type="project" value="UniProtKB-ARBA"/>
</dbReference>
<dbReference type="GO" id="GO:0006508">
    <property type="term" value="P:proteolysis"/>
    <property type="evidence" value="ECO:0007669"/>
    <property type="project" value="UniProtKB-KW"/>
</dbReference>
<dbReference type="Proteomes" id="UP000078516">
    <property type="component" value="Unassembled WGS sequence"/>
</dbReference>
<dbReference type="EMBL" id="BJUG01000012">
    <property type="protein sequence ID" value="GEK37806.1"/>
    <property type="molecule type" value="Genomic_DNA"/>
</dbReference>
<reference evidence="4 7" key="2">
    <citation type="submission" date="2019-07" db="EMBL/GenBank/DDBJ databases">
        <title>Whole genome shotgun sequence of Enterococcus thailandicus NBRC 101867.</title>
        <authorList>
            <person name="Hosoyama A."/>
            <person name="Uohara A."/>
            <person name="Ohji S."/>
            <person name="Ichikawa N."/>
        </authorList>
    </citation>
    <scope>NUCLEOTIDE SEQUENCE [LARGE SCALE GENOMIC DNA]</scope>
    <source>
        <strain evidence="4 7">NBRC 101867</strain>
    </source>
</reference>